<dbReference type="InterPro" id="IPR046037">
    <property type="entry name" value="DUF5995"/>
</dbReference>
<reference evidence="2 4" key="2">
    <citation type="journal article" date="2017" name="Infect. Genet. Evol.">
        <title>The new phylogeny of the genus Mycobacterium: The old and the news.</title>
        <authorList>
            <person name="Tortoli E."/>
            <person name="Fedrizzi T."/>
            <person name="Meehan C.J."/>
            <person name="Trovato A."/>
            <person name="Grottola A."/>
            <person name="Giacobazzi E."/>
            <person name="Serpini G.F."/>
            <person name="Tagliazucchi S."/>
            <person name="Fabio A."/>
            <person name="Bettua C."/>
            <person name="Bertorelli R."/>
            <person name="Frascaro F."/>
            <person name="De Sanctis V."/>
            <person name="Pecorari M."/>
            <person name="Jousson O."/>
            <person name="Segata N."/>
            <person name="Cirillo D.M."/>
        </authorList>
    </citation>
    <scope>NUCLEOTIDE SEQUENCE [LARGE SCALE GENOMIC DNA]</scope>
    <source>
        <strain evidence="2 4">NCTC 12882</strain>
    </source>
</reference>
<evidence type="ECO:0000313" key="1">
    <source>
        <dbReference type="EMBL" id="ORV09830.1"/>
    </source>
</evidence>
<name>A0A1X1RMT4_MYCCE</name>
<reference evidence="1 3" key="1">
    <citation type="submission" date="2016-01" db="EMBL/GenBank/DDBJ databases">
        <title>The new phylogeny of the genus Mycobacterium.</title>
        <authorList>
            <person name="Tarcisio F."/>
            <person name="Conor M."/>
            <person name="Antonella G."/>
            <person name="Elisabetta G."/>
            <person name="Giulia F.S."/>
            <person name="Sara T."/>
            <person name="Anna F."/>
            <person name="Clotilde B."/>
            <person name="Roberto B."/>
            <person name="Veronica D.S."/>
            <person name="Fabio R."/>
            <person name="Monica P."/>
            <person name="Olivier J."/>
            <person name="Enrico T."/>
            <person name="Nicola S."/>
        </authorList>
    </citation>
    <scope>NUCLEOTIDE SEQUENCE [LARGE SCALE GENOMIC DNA]</scope>
    <source>
        <strain evidence="1 3">DSM 44243</strain>
    </source>
</reference>
<dbReference type="STRING" id="28045.AWB95_16485"/>
<dbReference type="Proteomes" id="UP000230971">
    <property type="component" value="Unassembled WGS sequence"/>
</dbReference>
<proteinExistence type="predicted"/>
<accession>A0A1X1RMT4</accession>
<evidence type="ECO:0000313" key="2">
    <source>
        <dbReference type="EMBL" id="PIB79639.1"/>
    </source>
</evidence>
<dbReference type="EMBL" id="PDKV01000006">
    <property type="protein sequence ID" value="PIB79639.1"/>
    <property type="molecule type" value="Genomic_DNA"/>
</dbReference>
<dbReference type="AlphaFoldDB" id="A0A1X1RMT4"/>
<sequence>MLPLQRLNKVKSIDDVVDNLDKVIAWSIKAQSTIGYFASLYKRTTVAIREAVKEGKFDDPQRMQKFDIVFAQRYFNALNSYFHVHQYDGLTLPWEVAFIGHTDSQATMIQQLMAAINVHIGFDLGIAAAEVSPNALKSLAQDFNRVNAILAGQIPGMLGVVDQLSPELRRIRRVVPNEIWFIKRVLFKFRAAAWDFATDLALHPENARGTKVNHASWTAAMGAWYLQPPARMTLVPVLVRVVGKRESRDVAANIRAIAGITDKPEKALVRAFL</sequence>
<evidence type="ECO:0000313" key="3">
    <source>
        <dbReference type="Proteomes" id="UP000193907"/>
    </source>
</evidence>
<protein>
    <submittedName>
        <fullName evidence="1">Uncharacterized protein</fullName>
    </submittedName>
</protein>
<dbReference type="Proteomes" id="UP000193907">
    <property type="component" value="Unassembled WGS sequence"/>
</dbReference>
<keyword evidence="3" id="KW-1185">Reference proteome</keyword>
<organism evidence="1 3">
    <name type="scientific">Mycobacterium celatum</name>
    <dbReference type="NCBI Taxonomy" id="28045"/>
    <lineage>
        <taxon>Bacteria</taxon>
        <taxon>Bacillati</taxon>
        <taxon>Actinomycetota</taxon>
        <taxon>Actinomycetes</taxon>
        <taxon>Mycobacteriales</taxon>
        <taxon>Mycobacteriaceae</taxon>
        <taxon>Mycobacterium</taxon>
    </lineage>
</organism>
<dbReference type="Pfam" id="PF19458">
    <property type="entry name" value="DUF5995"/>
    <property type="match status" value="1"/>
</dbReference>
<gene>
    <name evidence="1" type="ORF">AWB95_16485</name>
    <name evidence="2" type="ORF">CQY23_06895</name>
</gene>
<evidence type="ECO:0000313" key="4">
    <source>
        <dbReference type="Proteomes" id="UP000230971"/>
    </source>
</evidence>
<dbReference type="EMBL" id="LQOM01000037">
    <property type="protein sequence ID" value="ORV09830.1"/>
    <property type="molecule type" value="Genomic_DNA"/>
</dbReference>
<comment type="caution">
    <text evidence="1">The sequence shown here is derived from an EMBL/GenBank/DDBJ whole genome shotgun (WGS) entry which is preliminary data.</text>
</comment>